<accession>A0A9P0EFY2</accession>
<dbReference type="PANTHER" id="PTHR33558">
    <property type="entry name" value="GLUTAREDOXIN-LIKE PROTEIN C5ORF63 HOMOLOG"/>
    <property type="match status" value="1"/>
</dbReference>
<keyword evidence="3" id="KW-1185">Reference proteome</keyword>
<comment type="similarity">
    <text evidence="1">Belongs to the glutaredoxin family.</text>
</comment>
<sequence length="133" mass="15039">MFATRRLLQSCRITLFTRPSCGMCDQAKESLSKVWDARPFAYVEENIDVKGSKWRDLYDFDVPVVSFIVSIHTRRAIGFAANASSSEFPTSQIHISKSTSPSEDVTTASKAVKLMHRFTPEQVQTKMDEVESK</sequence>
<dbReference type="PANTHER" id="PTHR33558:SF1">
    <property type="entry name" value="GLUTAREDOXIN-LIKE PROTEIN C5ORF63 HOMOLOG"/>
    <property type="match status" value="1"/>
</dbReference>
<evidence type="ECO:0000313" key="2">
    <source>
        <dbReference type="EMBL" id="CAH0048039.1"/>
    </source>
</evidence>
<evidence type="ECO:0000313" key="3">
    <source>
        <dbReference type="Proteomes" id="UP000775872"/>
    </source>
</evidence>
<dbReference type="InterPro" id="IPR036249">
    <property type="entry name" value="Thioredoxin-like_sf"/>
</dbReference>
<reference evidence="2" key="1">
    <citation type="submission" date="2021-10" db="EMBL/GenBank/DDBJ databases">
        <authorList>
            <person name="Piombo E."/>
        </authorList>
    </citation>
    <scope>NUCLEOTIDE SEQUENCE</scope>
</reference>
<name>A0A9P0EFY2_9HYPO</name>
<comment type="caution">
    <text evidence="2">The sequence shown here is derived from an EMBL/GenBank/DDBJ whole genome shotgun (WGS) entry which is preliminary data.</text>
</comment>
<dbReference type="AlphaFoldDB" id="A0A9P0EFY2"/>
<gene>
    <name evidence="2" type="ORF">CSOL1703_00016291</name>
</gene>
<dbReference type="Pfam" id="PF05768">
    <property type="entry name" value="Glrx-like"/>
    <property type="match status" value="1"/>
</dbReference>
<evidence type="ECO:0000256" key="1">
    <source>
        <dbReference type="RuleBase" id="RU363082"/>
    </source>
</evidence>
<dbReference type="Gene3D" id="3.40.30.10">
    <property type="entry name" value="Glutaredoxin"/>
    <property type="match status" value="1"/>
</dbReference>
<keyword evidence="1" id="KW-0249">Electron transport</keyword>
<organism evidence="2 3">
    <name type="scientific">Clonostachys solani</name>
    <dbReference type="NCBI Taxonomy" id="160281"/>
    <lineage>
        <taxon>Eukaryota</taxon>
        <taxon>Fungi</taxon>
        <taxon>Dikarya</taxon>
        <taxon>Ascomycota</taxon>
        <taxon>Pezizomycotina</taxon>
        <taxon>Sordariomycetes</taxon>
        <taxon>Hypocreomycetidae</taxon>
        <taxon>Hypocreales</taxon>
        <taxon>Bionectriaceae</taxon>
        <taxon>Clonostachys</taxon>
    </lineage>
</organism>
<dbReference type="Proteomes" id="UP000775872">
    <property type="component" value="Unassembled WGS sequence"/>
</dbReference>
<dbReference type="InterPro" id="IPR052565">
    <property type="entry name" value="Glutaredoxin-like_YDR286C"/>
</dbReference>
<dbReference type="EMBL" id="CABFOC020000034">
    <property type="protein sequence ID" value="CAH0048039.1"/>
    <property type="molecule type" value="Genomic_DNA"/>
</dbReference>
<keyword evidence="1" id="KW-0813">Transport</keyword>
<proteinExistence type="inferred from homology"/>
<dbReference type="OrthoDB" id="429967at2759"/>
<protein>
    <recommendedName>
        <fullName evidence="1">Glutaredoxin-like protein</fullName>
    </recommendedName>
</protein>
<dbReference type="SUPFAM" id="SSF52833">
    <property type="entry name" value="Thioredoxin-like"/>
    <property type="match status" value="1"/>
</dbReference>
<dbReference type="InterPro" id="IPR008554">
    <property type="entry name" value="Glutaredoxin-like"/>
</dbReference>